<name>X1R7K4_9ZZZZ</name>
<evidence type="ECO:0000313" key="3">
    <source>
        <dbReference type="EMBL" id="GAI59135.1"/>
    </source>
</evidence>
<organism evidence="3">
    <name type="scientific">marine sediment metagenome</name>
    <dbReference type="NCBI Taxonomy" id="412755"/>
    <lineage>
        <taxon>unclassified sequences</taxon>
        <taxon>metagenomes</taxon>
        <taxon>ecological metagenomes</taxon>
    </lineage>
</organism>
<protein>
    <recommendedName>
        <fullName evidence="2">HNH nuclease domain-containing protein</fullName>
    </recommendedName>
</protein>
<evidence type="ECO:0000259" key="2">
    <source>
        <dbReference type="Pfam" id="PF13392"/>
    </source>
</evidence>
<feature type="coiled-coil region" evidence="1">
    <location>
        <begin position="53"/>
        <end position="80"/>
    </location>
</feature>
<gene>
    <name evidence="3" type="ORF">S12H4_07196</name>
</gene>
<keyword evidence="1" id="KW-0175">Coiled coil</keyword>
<evidence type="ECO:0000256" key="1">
    <source>
        <dbReference type="SAM" id="Coils"/>
    </source>
</evidence>
<dbReference type="Pfam" id="PF13392">
    <property type="entry name" value="HNH_3"/>
    <property type="match status" value="1"/>
</dbReference>
<dbReference type="InterPro" id="IPR044925">
    <property type="entry name" value="His-Me_finger_sf"/>
</dbReference>
<dbReference type="SUPFAM" id="SSF54060">
    <property type="entry name" value="His-Me finger endonucleases"/>
    <property type="match status" value="1"/>
</dbReference>
<reference evidence="3" key="1">
    <citation type="journal article" date="2014" name="Front. Microbiol.">
        <title>High frequency of phylogenetically diverse reductive dehalogenase-homologous genes in deep subseafloor sedimentary metagenomes.</title>
        <authorList>
            <person name="Kawai M."/>
            <person name="Futagami T."/>
            <person name="Toyoda A."/>
            <person name="Takaki Y."/>
            <person name="Nishi S."/>
            <person name="Hori S."/>
            <person name="Arai W."/>
            <person name="Tsubouchi T."/>
            <person name="Morono Y."/>
            <person name="Uchiyama I."/>
            <person name="Ito T."/>
            <person name="Fujiyama A."/>
            <person name="Inagaki F."/>
            <person name="Takami H."/>
        </authorList>
    </citation>
    <scope>NUCLEOTIDE SEQUENCE</scope>
    <source>
        <strain evidence="3">Expedition CK06-06</strain>
    </source>
</reference>
<dbReference type="Gene3D" id="3.90.75.20">
    <property type="match status" value="1"/>
</dbReference>
<dbReference type="EMBL" id="BARW01002624">
    <property type="protein sequence ID" value="GAI59135.1"/>
    <property type="molecule type" value="Genomic_DNA"/>
</dbReference>
<dbReference type="AlphaFoldDB" id="X1R7K4"/>
<comment type="caution">
    <text evidence="3">The sequence shown here is derived from an EMBL/GenBank/DDBJ whole genome shotgun (WGS) entry which is preliminary data.</text>
</comment>
<dbReference type="InterPro" id="IPR003615">
    <property type="entry name" value="HNH_nuc"/>
</dbReference>
<accession>X1R7K4</accession>
<sequence length="85" mass="10004">MLHKGKKDYVYEHILVWEEANGRPLPDGWVVHHINGKRSDNRPANLLGLPKKSHNYALRLQAQQKRIRQLESEVKKLKTQRVMVL</sequence>
<feature type="domain" description="HNH nuclease" evidence="2">
    <location>
        <begin position="11"/>
        <end position="55"/>
    </location>
</feature>
<proteinExistence type="predicted"/>